<gene>
    <name evidence="1" type="ORF">EZS28_012551</name>
</gene>
<organism evidence="1 2">
    <name type="scientific">Streblomastix strix</name>
    <dbReference type="NCBI Taxonomy" id="222440"/>
    <lineage>
        <taxon>Eukaryota</taxon>
        <taxon>Metamonada</taxon>
        <taxon>Preaxostyla</taxon>
        <taxon>Oxymonadida</taxon>
        <taxon>Streblomastigidae</taxon>
        <taxon>Streblomastix</taxon>
    </lineage>
</organism>
<reference evidence="1 2" key="1">
    <citation type="submission" date="2019-03" db="EMBL/GenBank/DDBJ databases">
        <title>Single cell metagenomics reveals metabolic interactions within the superorganism composed of flagellate Streblomastix strix and complex community of Bacteroidetes bacteria on its surface.</title>
        <authorList>
            <person name="Treitli S.C."/>
            <person name="Kolisko M."/>
            <person name="Husnik F."/>
            <person name="Keeling P."/>
            <person name="Hampl V."/>
        </authorList>
    </citation>
    <scope>NUCLEOTIDE SEQUENCE [LARGE SCALE GENOMIC DNA]</scope>
    <source>
        <strain evidence="1">ST1C</strain>
    </source>
</reference>
<dbReference type="AlphaFoldDB" id="A0A5J4WAJ3"/>
<proteinExistence type="predicted"/>
<evidence type="ECO:0000313" key="2">
    <source>
        <dbReference type="Proteomes" id="UP000324800"/>
    </source>
</evidence>
<accession>A0A5J4WAJ3</accession>
<protein>
    <submittedName>
        <fullName evidence="1">Uncharacterized protein</fullName>
    </submittedName>
</protein>
<dbReference type="Proteomes" id="UP000324800">
    <property type="component" value="Unassembled WGS sequence"/>
</dbReference>
<comment type="caution">
    <text evidence="1">The sequence shown here is derived from an EMBL/GenBank/DDBJ whole genome shotgun (WGS) entry which is preliminary data.</text>
</comment>
<name>A0A5J4WAJ3_9EUKA</name>
<sequence>MNSFPLPINWDQEFLAKSFLSIPSQSSQSNIQQQSSILTSIDIRDLRVLCRIMRYSLLIQSPSAPIAVLSLINTILHPKLFLFNNNFSDAFSLIFDQQSGSYSTPSLGSQHVQPLQDQSGQKLDYSLSGLDGNIEALSHFNDTSISDIFDLLSVQIQIIPQMLSCIQGTLNACLELCLREWGWLNQGQSNANINITVQPSSDAAGSIVVFLARCFTHSNDVLMQNIAWFGSVPIVYPSTVSQSPFQQQQAPSFHPLCLLGRSLTSVIQSHQPSSKNQTQQHSSIRSPTSRRLVALCLLALVQNQIVSSDKPTQLLLLQTAINIAKEETSSANSNISLIQDESEGDDYEDDDMNNNRVIIPSTSLVAQRETDLMKVDPALTINLQEQCQKIIGGSTGVSQ</sequence>
<dbReference type="EMBL" id="SNRW01002718">
    <property type="protein sequence ID" value="KAA6391921.1"/>
    <property type="molecule type" value="Genomic_DNA"/>
</dbReference>
<evidence type="ECO:0000313" key="1">
    <source>
        <dbReference type="EMBL" id="KAA6391921.1"/>
    </source>
</evidence>